<dbReference type="SUPFAM" id="SSF69572">
    <property type="entry name" value="Activating enzymes of the ubiquitin-like proteins"/>
    <property type="match status" value="1"/>
</dbReference>
<dbReference type="Proteomes" id="UP001183615">
    <property type="component" value="Unassembled WGS sequence"/>
</dbReference>
<keyword evidence="3" id="KW-1185">Reference proteome</keyword>
<feature type="domain" description="YcaO" evidence="1">
    <location>
        <begin position="425"/>
        <end position="719"/>
    </location>
</feature>
<name>A0ABU2S5T6_9ACTN</name>
<organism evidence="2 3">
    <name type="scientific">Streptomyces johnsoniae</name>
    <dbReference type="NCBI Taxonomy" id="3075532"/>
    <lineage>
        <taxon>Bacteria</taxon>
        <taxon>Bacillati</taxon>
        <taxon>Actinomycetota</taxon>
        <taxon>Actinomycetes</taxon>
        <taxon>Kitasatosporales</taxon>
        <taxon>Streptomycetaceae</taxon>
        <taxon>Streptomyces</taxon>
    </lineage>
</organism>
<dbReference type="Gene3D" id="3.40.50.720">
    <property type="entry name" value="NAD(P)-binding Rossmann-like Domain"/>
    <property type="match status" value="1"/>
</dbReference>
<sequence>MATDFDRLAGTRPRIRRDVLYTQTRDGVLFHNADGGFHLAGRTAYRFASVLVPRLDGSRRLAELCDGIGEPQRAMVAKLVSSLLERDFARDAAPPSGAPLPAELARRFAEQIAYVDHYTDDAEARFARFRGTRVAVLGDGETARWCVLSLVRNGCAEIAAETTAPAAQQEAARLAAEGCPVRLTRLPAGADPGPEHDVVVVTGRDAAVRTHRLLAAGLPEGRVLIPAWTFGDRAVVGPRSTAGSTGCWSCALLRLGGNVDAAAAAELWSQVAGGAVPVQGPPGGLLAGPVAAMIGNLLGYEIFRAATGALPPETAGQALIQDLDSLDVVAEPVHPHPRCRLCGQDAGEPAAALPDELAVTPAITLTSARAAEELVAGLNRISTALVRPHTGVFTAYDDESLPQTPLKVTRVRLTPSPSGPRRIAAFDVHHLAGARLRGLRAAAAVHAEHAAPAATLPGGAGGLPVLLPDALTVGAGTGADAAGIAAWSAVTSLLTKERFAVPAAALRPFGPHNADRVVLAGAWGTGAGPTPGEAAGHALLSALAHDALLRAVRGTTAVSPVAAGEGPEPVFLLKSAGTLGTSVELLDLGEGERSGAHVVLARETAGGAAARWAVACALDAESAAVAALRDLLGAVQLAAEEGGTPDTGDPLLPELAAEAIAVGAEPSGPPQVTFPAVLRRLRAAGRDVLYLADTPADLRSAGLHTARVLLTTGAADAER</sequence>
<dbReference type="InterPro" id="IPR035985">
    <property type="entry name" value="Ubiquitin-activating_enz"/>
</dbReference>
<accession>A0ABU2S5T6</accession>
<dbReference type="NCBIfam" id="TIGR03882">
    <property type="entry name" value="cyclo_dehyd_2"/>
    <property type="match status" value="1"/>
</dbReference>
<evidence type="ECO:0000259" key="1">
    <source>
        <dbReference type="PROSITE" id="PS51664"/>
    </source>
</evidence>
<dbReference type="InterPro" id="IPR022291">
    <property type="entry name" value="Bacteriocin_synth_cyclodeHase"/>
</dbReference>
<evidence type="ECO:0000313" key="2">
    <source>
        <dbReference type="EMBL" id="MDT0444336.1"/>
    </source>
</evidence>
<dbReference type="RefSeq" id="WP_311618607.1">
    <property type="nucleotide sequence ID" value="NZ_JAVREV010000009.1"/>
</dbReference>
<dbReference type="Pfam" id="PF02624">
    <property type="entry name" value="YcaO"/>
    <property type="match status" value="1"/>
</dbReference>
<gene>
    <name evidence="2" type="ORF">RM779_17290</name>
</gene>
<proteinExistence type="predicted"/>
<protein>
    <submittedName>
        <fullName evidence="2">TOMM leader peptide-binding protein</fullName>
    </submittedName>
</protein>
<dbReference type="EMBL" id="JAVREV010000009">
    <property type="protein sequence ID" value="MDT0444336.1"/>
    <property type="molecule type" value="Genomic_DNA"/>
</dbReference>
<comment type="caution">
    <text evidence="2">The sequence shown here is derived from an EMBL/GenBank/DDBJ whole genome shotgun (WGS) entry which is preliminary data.</text>
</comment>
<dbReference type="InterPro" id="IPR003776">
    <property type="entry name" value="YcaO-like_dom"/>
</dbReference>
<evidence type="ECO:0000313" key="3">
    <source>
        <dbReference type="Proteomes" id="UP001183615"/>
    </source>
</evidence>
<dbReference type="PROSITE" id="PS51664">
    <property type="entry name" value="YCAO"/>
    <property type="match status" value="1"/>
</dbReference>
<reference evidence="3" key="1">
    <citation type="submission" date="2023-07" db="EMBL/GenBank/DDBJ databases">
        <title>30 novel species of actinomycetes from the DSMZ collection.</title>
        <authorList>
            <person name="Nouioui I."/>
        </authorList>
    </citation>
    <scope>NUCLEOTIDE SEQUENCE [LARGE SCALE GENOMIC DNA]</scope>
    <source>
        <strain evidence="3">DSM 41886</strain>
    </source>
</reference>